<comment type="caution">
    <text evidence="1">The sequence shown here is derived from an EMBL/GenBank/DDBJ whole genome shotgun (WGS) entry which is preliminary data.</text>
</comment>
<reference evidence="2" key="1">
    <citation type="journal article" date="2019" name="Int. J. Syst. Evol. Microbiol.">
        <title>The Global Catalogue of Microorganisms (GCM) 10K type strain sequencing project: providing services to taxonomists for standard genome sequencing and annotation.</title>
        <authorList>
            <consortium name="The Broad Institute Genomics Platform"/>
            <consortium name="The Broad Institute Genome Sequencing Center for Infectious Disease"/>
            <person name="Wu L."/>
            <person name="Ma J."/>
        </authorList>
    </citation>
    <scope>NUCLEOTIDE SEQUENCE [LARGE SCALE GENOMIC DNA]</scope>
    <source>
        <strain evidence="2">CCUG 53270</strain>
    </source>
</reference>
<keyword evidence="2" id="KW-1185">Reference proteome</keyword>
<evidence type="ECO:0000313" key="1">
    <source>
        <dbReference type="EMBL" id="MFD1220535.1"/>
    </source>
</evidence>
<dbReference type="Pfam" id="PF09963">
    <property type="entry name" value="DUF2197"/>
    <property type="match status" value="1"/>
</dbReference>
<dbReference type="EMBL" id="JBHTLU010000013">
    <property type="protein sequence ID" value="MFD1220535.1"/>
    <property type="molecule type" value="Genomic_DNA"/>
</dbReference>
<name>A0ABW3UIP0_9BACL</name>
<protein>
    <submittedName>
        <fullName evidence="1">DUF2197 domain-containing protein</fullName>
    </submittedName>
</protein>
<evidence type="ECO:0000313" key="2">
    <source>
        <dbReference type="Proteomes" id="UP001597180"/>
    </source>
</evidence>
<accession>A0ABW3UIP0</accession>
<dbReference type="Proteomes" id="UP001597180">
    <property type="component" value="Unassembled WGS sequence"/>
</dbReference>
<sequence length="68" mass="7781">MALEVQCFTCNGKFLLDPSDPQYRKIKTKQTKYYVCRSCNSSIQGEAMKQTGLDPKLLDPKGYDKFIP</sequence>
<dbReference type="RefSeq" id="WP_345587166.1">
    <property type="nucleotide sequence ID" value="NZ_BAABJG010000006.1"/>
</dbReference>
<gene>
    <name evidence="1" type="ORF">ACFQ4B_10415</name>
</gene>
<organism evidence="1 2">
    <name type="scientific">Paenibacillus vulneris</name>
    <dbReference type="NCBI Taxonomy" id="1133364"/>
    <lineage>
        <taxon>Bacteria</taxon>
        <taxon>Bacillati</taxon>
        <taxon>Bacillota</taxon>
        <taxon>Bacilli</taxon>
        <taxon>Bacillales</taxon>
        <taxon>Paenibacillaceae</taxon>
        <taxon>Paenibacillus</taxon>
    </lineage>
</organism>
<proteinExistence type="predicted"/>
<dbReference type="InterPro" id="IPR019241">
    <property type="entry name" value="DUF2197"/>
</dbReference>